<evidence type="ECO:0000256" key="6">
    <source>
        <dbReference type="ARBA" id="ARBA00023316"/>
    </source>
</evidence>
<keyword evidence="4 7" id="KW-0573">Peptidoglycan synthesis</keyword>
<dbReference type="STRING" id="1798482.A2763_02175"/>
<protein>
    <recommendedName>
        <fullName evidence="2 7">Glutamate racemase</fullName>
        <ecNumber evidence="2 7">5.1.1.3</ecNumber>
    </recommendedName>
</protein>
<keyword evidence="6 7" id="KW-0961">Cell wall biogenesis/degradation</keyword>
<dbReference type="Proteomes" id="UP000178370">
    <property type="component" value="Unassembled WGS sequence"/>
</dbReference>
<comment type="catalytic activity">
    <reaction evidence="1 7">
        <text>L-glutamate = D-glutamate</text>
        <dbReference type="Rhea" id="RHEA:12813"/>
        <dbReference type="ChEBI" id="CHEBI:29985"/>
        <dbReference type="ChEBI" id="CHEBI:29986"/>
        <dbReference type="EC" id="5.1.1.3"/>
    </reaction>
</comment>
<evidence type="ECO:0000256" key="7">
    <source>
        <dbReference type="HAMAP-Rule" id="MF_00258"/>
    </source>
</evidence>
<dbReference type="GO" id="GO:0008881">
    <property type="term" value="F:glutamate racemase activity"/>
    <property type="evidence" value="ECO:0007669"/>
    <property type="project" value="UniProtKB-UniRule"/>
</dbReference>
<accession>A0A1F6CPL8</accession>
<feature type="active site" description="Proton donor/acceptor" evidence="7">
    <location>
        <position position="182"/>
    </location>
</feature>
<name>A0A1F6CPL8_9BACT</name>
<dbReference type="FunFam" id="3.40.50.1860:FF:000001">
    <property type="entry name" value="Glutamate racemase"/>
    <property type="match status" value="1"/>
</dbReference>
<feature type="binding site" evidence="7">
    <location>
        <begin position="70"/>
        <end position="71"/>
    </location>
    <ligand>
        <name>substrate</name>
    </ligand>
</feature>
<dbReference type="PROSITE" id="PS00924">
    <property type="entry name" value="ASP_GLU_RACEMASE_2"/>
    <property type="match status" value="1"/>
</dbReference>
<organism evidence="8 9">
    <name type="scientific">Candidatus Kaiserbacteria bacterium RIFCSPHIGHO2_01_FULL_54_36</name>
    <dbReference type="NCBI Taxonomy" id="1798482"/>
    <lineage>
        <taxon>Bacteria</taxon>
        <taxon>Candidatus Kaiseribacteriota</taxon>
    </lineage>
</organism>
<dbReference type="HAMAP" id="MF_00258">
    <property type="entry name" value="Glu_racemase"/>
    <property type="match status" value="1"/>
</dbReference>
<keyword evidence="3 7" id="KW-0133">Cell shape</keyword>
<dbReference type="EC" id="5.1.1.3" evidence="2 7"/>
<dbReference type="Pfam" id="PF01177">
    <property type="entry name" value="Asp_Glu_race"/>
    <property type="match status" value="1"/>
</dbReference>
<dbReference type="Gene3D" id="3.40.50.1860">
    <property type="match status" value="2"/>
</dbReference>
<proteinExistence type="inferred from homology"/>
<feature type="active site" description="Proton donor/acceptor" evidence="7">
    <location>
        <position position="69"/>
    </location>
</feature>
<feature type="binding site" evidence="7">
    <location>
        <begin position="6"/>
        <end position="7"/>
    </location>
    <ligand>
        <name>substrate</name>
    </ligand>
</feature>
<dbReference type="InterPro" id="IPR015942">
    <property type="entry name" value="Asp/Glu/hydantoin_racemase"/>
</dbReference>
<dbReference type="NCBIfam" id="TIGR00067">
    <property type="entry name" value="glut_race"/>
    <property type="match status" value="1"/>
</dbReference>
<evidence type="ECO:0000313" key="8">
    <source>
        <dbReference type="EMBL" id="OGG51126.1"/>
    </source>
</evidence>
<dbReference type="InterPro" id="IPR001920">
    <property type="entry name" value="Asp/Glu_race"/>
</dbReference>
<dbReference type="PANTHER" id="PTHR21198">
    <property type="entry name" value="GLUTAMATE RACEMASE"/>
    <property type="match status" value="1"/>
</dbReference>
<evidence type="ECO:0000256" key="2">
    <source>
        <dbReference type="ARBA" id="ARBA00013090"/>
    </source>
</evidence>
<dbReference type="InterPro" id="IPR018187">
    <property type="entry name" value="Asp/Glu_racemase_AS_1"/>
</dbReference>
<dbReference type="UniPathway" id="UPA00219"/>
<comment type="function">
    <text evidence="7">Provides the (R)-glutamate required for cell wall biosynthesis.</text>
</comment>
<dbReference type="GO" id="GO:0071555">
    <property type="term" value="P:cell wall organization"/>
    <property type="evidence" value="ECO:0007669"/>
    <property type="project" value="UniProtKB-KW"/>
</dbReference>
<comment type="similarity">
    <text evidence="7">Belongs to the aspartate/glutamate racemases family.</text>
</comment>
<dbReference type="InterPro" id="IPR033134">
    <property type="entry name" value="Asp/Glu_racemase_AS_2"/>
</dbReference>
<sequence>MIGVFDSGFGGLHVLKSVTTRLPQYGYIYLGDSARAPYGPRPFDEVHAFTKQGVDFLFEHGAQLVVLACNTASSEALRKIQTQYGEAKKVLGVLIPFAEATARATKTKRVGVIATEGTVRSGSFPREITKVDPEIEVVQQACPLLVPLVEAGEQDSAQAERLLEEYLRPLLAQKIDTLVLGCTHYGLLERKIQEVVGPKIEIITERDVVASSLKDYLARHPDIESKITKEPSVRFFSTGDIERFEKLGSIFFESPIRAEHVDLL</sequence>
<dbReference type="AlphaFoldDB" id="A0A1F6CPL8"/>
<dbReference type="PROSITE" id="PS00923">
    <property type="entry name" value="ASP_GLU_RACEMASE_1"/>
    <property type="match status" value="1"/>
</dbReference>
<evidence type="ECO:0000256" key="4">
    <source>
        <dbReference type="ARBA" id="ARBA00022984"/>
    </source>
</evidence>
<evidence type="ECO:0000256" key="1">
    <source>
        <dbReference type="ARBA" id="ARBA00001602"/>
    </source>
</evidence>
<evidence type="ECO:0000256" key="5">
    <source>
        <dbReference type="ARBA" id="ARBA00023235"/>
    </source>
</evidence>
<dbReference type="SUPFAM" id="SSF53681">
    <property type="entry name" value="Aspartate/glutamate racemase"/>
    <property type="match status" value="2"/>
</dbReference>
<comment type="pathway">
    <text evidence="7">Cell wall biogenesis; peptidoglycan biosynthesis.</text>
</comment>
<evidence type="ECO:0000313" key="9">
    <source>
        <dbReference type="Proteomes" id="UP000178370"/>
    </source>
</evidence>
<dbReference type="PANTHER" id="PTHR21198:SF2">
    <property type="entry name" value="GLUTAMATE RACEMASE"/>
    <property type="match status" value="1"/>
</dbReference>
<feature type="binding site" evidence="7">
    <location>
        <begin position="183"/>
        <end position="184"/>
    </location>
    <ligand>
        <name>substrate</name>
    </ligand>
</feature>
<keyword evidence="5 7" id="KW-0413">Isomerase</keyword>
<feature type="binding site" evidence="7">
    <location>
        <begin position="38"/>
        <end position="39"/>
    </location>
    <ligand>
        <name>substrate</name>
    </ligand>
</feature>
<comment type="caution">
    <text evidence="8">The sequence shown here is derived from an EMBL/GenBank/DDBJ whole genome shotgun (WGS) entry which is preliminary data.</text>
</comment>
<dbReference type="GO" id="GO:0008360">
    <property type="term" value="P:regulation of cell shape"/>
    <property type="evidence" value="ECO:0007669"/>
    <property type="project" value="UniProtKB-KW"/>
</dbReference>
<dbReference type="InterPro" id="IPR004391">
    <property type="entry name" value="Glu_race"/>
</dbReference>
<reference evidence="8 9" key="1">
    <citation type="journal article" date="2016" name="Nat. Commun.">
        <title>Thousands of microbial genomes shed light on interconnected biogeochemical processes in an aquifer system.</title>
        <authorList>
            <person name="Anantharaman K."/>
            <person name="Brown C.T."/>
            <person name="Hug L.A."/>
            <person name="Sharon I."/>
            <person name="Castelle C.J."/>
            <person name="Probst A.J."/>
            <person name="Thomas B.C."/>
            <person name="Singh A."/>
            <person name="Wilkins M.J."/>
            <person name="Karaoz U."/>
            <person name="Brodie E.L."/>
            <person name="Williams K.H."/>
            <person name="Hubbard S.S."/>
            <person name="Banfield J.F."/>
        </authorList>
    </citation>
    <scope>NUCLEOTIDE SEQUENCE [LARGE SCALE GENOMIC DNA]</scope>
</reference>
<evidence type="ECO:0000256" key="3">
    <source>
        <dbReference type="ARBA" id="ARBA00022960"/>
    </source>
</evidence>
<gene>
    <name evidence="7" type="primary">murI</name>
    <name evidence="8" type="ORF">A2763_02175</name>
</gene>
<dbReference type="GO" id="GO:0009252">
    <property type="term" value="P:peptidoglycan biosynthetic process"/>
    <property type="evidence" value="ECO:0007669"/>
    <property type="project" value="UniProtKB-UniRule"/>
</dbReference>
<dbReference type="EMBL" id="MFKV01000002">
    <property type="protein sequence ID" value="OGG51126.1"/>
    <property type="molecule type" value="Genomic_DNA"/>
</dbReference>